<protein>
    <recommendedName>
        <fullName evidence="4">Integral membrane protein</fullName>
    </recommendedName>
</protein>
<keyword evidence="3" id="KW-1185">Reference proteome</keyword>
<keyword evidence="1" id="KW-1133">Transmembrane helix</keyword>
<feature type="transmembrane region" description="Helical" evidence="1">
    <location>
        <begin position="39"/>
        <end position="57"/>
    </location>
</feature>
<evidence type="ECO:0000256" key="1">
    <source>
        <dbReference type="SAM" id="Phobius"/>
    </source>
</evidence>
<keyword evidence="1" id="KW-0812">Transmembrane</keyword>
<sequence>MRWVWLILGILLTLSGATWTVQGVGVLGGSSMTGETMWAVIGPIVAIVGLVLIWLGLRKPASPS</sequence>
<comment type="caution">
    <text evidence="2">The sequence shown here is derived from an EMBL/GenBank/DDBJ whole genome shotgun (WGS) entry which is preliminary data.</text>
</comment>
<keyword evidence="1" id="KW-0472">Membrane</keyword>
<dbReference type="RefSeq" id="WP_253755812.1">
    <property type="nucleotide sequence ID" value="NZ_JAMZDZ010000001.1"/>
</dbReference>
<evidence type="ECO:0000313" key="3">
    <source>
        <dbReference type="Proteomes" id="UP001595816"/>
    </source>
</evidence>
<accession>A0ABV8LHK2</accession>
<dbReference type="Proteomes" id="UP001595816">
    <property type="component" value="Unassembled WGS sequence"/>
</dbReference>
<gene>
    <name evidence="2" type="ORF">ACFOZ4_05605</name>
</gene>
<evidence type="ECO:0008006" key="4">
    <source>
        <dbReference type="Google" id="ProtNLM"/>
    </source>
</evidence>
<name>A0ABV8LHK2_9ACTN</name>
<dbReference type="EMBL" id="JBHSAY010000004">
    <property type="protein sequence ID" value="MFC4130078.1"/>
    <property type="molecule type" value="Genomic_DNA"/>
</dbReference>
<organism evidence="2 3">
    <name type="scientific">Hamadaea flava</name>
    <dbReference type="NCBI Taxonomy" id="1742688"/>
    <lineage>
        <taxon>Bacteria</taxon>
        <taxon>Bacillati</taxon>
        <taxon>Actinomycetota</taxon>
        <taxon>Actinomycetes</taxon>
        <taxon>Micromonosporales</taxon>
        <taxon>Micromonosporaceae</taxon>
        <taxon>Hamadaea</taxon>
    </lineage>
</organism>
<reference evidence="3" key="1">
    <citation type="journal article" date="2019" name="Int. J. Syst. Evol. Microbiol.">
        <title>The Global Catalogue of Microorganisms (GCM) 10K type strain sequencing project: providing services to taxonomists for standard genome sequencing and annotation.</title>
        <authorList>
            <consortium name="The Broad Institute Genomics Platform"/>
            <consortium name="The Broad Institute Genome Sequencing Center for Infectious Disease"/>
            <person name="Wu L."/>
            <person name="Ma J."/>
        </authorList>
    </citation>
    <scope>NUCLEOTIDE SEQUENCE [LARGE SCALE GENOMIC DNA]</scope>
    <source>
        <strain evidence="3">CGMCC 4.7289</strain>
    </source>
</reference>
<evidence type="ECO:0000313" key="2">
    <source>
        <dbReference type="EMBL" id="MFC4130078.1"/>
    </source>
</evidence>
<proteinExistence type="predicted"/>